<feature type="transmembrane region" description="Helical" evidence="1">
    <location>
        <begin position="438"/>
        <end position="457"/>
    </location>
</feature>
<evidence type="ECO:0000256" key="1">
    <source>
        <dbReference type="SAM" id="Phobius"/>
    </source>
</evidence>
<dbReference type="HOGENOM" id="CLU_008413_1_0_9"/>
<dbReference type="KEGG" id="lmu:LBLM1_06015"/>
<keyword evidence="1" id="KW-0812">Transmembrane</keyword>
<keyword evidence="3" id="KW-1185">Reference proteome</keyword>
<dbReference type="PANTHER" id="PTHR38454">
    <property type="entry name" value="INTEGRAL MEMBRANE PROTEIN-RELATED"/>
    <property type="match status" value="1"/>
</dbReference>
<organism evidence="2 3">
    <name type="scientific">Limosilactobacillus mucosae LM1</name>
    <dbReference type="NCBI Taxonomy" id="1130798"/>
    <lineage>
        <taxon>Bacteria</taxon>
        <taxon>Bacillati</taxon>
        <taxon>Bacillota</taxon>
        <taxon>Bacilli</taxon>
        <taxon>Lactobacillales</taxon>
        <taxon>Lactobacillaceae</taxon>
        <taxon>Limosilactobacillus</taxon>
    </lineage>
</organism>
<feature type="transmembrane region" description="Helical" evidence="1">
    <location>
        <begin position="12"/>
        <end position="34"/>
    </location>
</feature>
<feature type="transmembrane region" description="Helical" evidence="1">
    <location>
        <begin position="234"/>
        <end position="255"/>
    </location>
</feature>
<dbReference type="Pfam" id="PF09586">
    <property type="entry name" value="YfhO"/>
    <property type="match status" value="1"/>
</dbReference>
<reference evidence="2 3" key="1">
    <citation type="journal article" date="2012" name="J. Bacteriol.">
        <title>Genome sequence of Lactobacillus mucosae LM1, isolated from piglet feces.</title>
        <authorList>
            <person name="Lee J.H."/>
            <person name="Valeriano V.D."/>
            <person name="Shin Y.R."/>
            <person name="Chae J.P."/>
            <person name="Kim G.B."/>
            <person name="Ham J.S."/>
            <person name="Chun J."/>
            <person name="Kang D.K."/>
        </authorList>
    </citation>
    <scope>NUCLEOTIDE SEQUENCE [LARGE SCALE GENOMIC DNA]</scope>
    <source>
        <strain evidence="2 3">LM1</strain>
    </source>
</reference>
<gene>
    <name evidence="2" type="ORF">LBLM1_06015</name>
</gene>
<dbReference type="OrthoDB" id="9815466at2"/>
<dbReference type="PANTHER" id="PTHR38454:SF1">
    <property type="entry name" value="INTEGRAL MEMBRANE PROTEIN"/>
    <property type="match status" value="1"/>
</dbReference>
<proteinExistence type="predicted"/>
<accession>A0A0D4CL80</accession>
<dbReference type="Proteomes" id="UP000003645">
    <property type="component" value="Chromosome"/>
</dbReference>
<feature type="transmembrane region" description="Helical" evidence="1">
    <location>
        <begin position="325"/>
        <end position="346"/>
    </location>
</feature>
<protein>
    <submittedName>
        <fullName evidence="2">Membrane protein</fullName>
    </submittedName>
</protein>
<sequence length="971" mass="109866">MNFSFEKRDHRMLYLKYTVMFALIALCMFGSYAITGHTLIWNKDALNQHVPLLGEYRKVVLGWLHHPTRPLNWWSWNMGLGTDTFQVFSYYTIGDVFAYLALLFPAAKLTLAYQVITVVRTYFVGLTFCWFAGHFSFRDHVILGGAIVYMVNSYLLYASIAQPFFMTTFILFPILVVQLERVLQNGSAWPLTLAFLWMLVNNYYLAYVLGIGTFIYLVLRVATHYRTTLSYGKALAKLAFAAITSILVAACLLVPEIMAVMNSTRAGSEFANGLKHYPLYYYLFLPKQLINGDQWTFMFWSALGLVSIAFIAIVYLYTRTREFPLLSISLALALVMLLIPAVGAFFNGMMAASNRWTLLIYLPIAMTVCLLLQNATRLDRHTLWILTSATGIYLVVLVATYIFQNDTTMFMPIIFLIMSLLMLWIINLHGTPHPDRWLVTIILANAACNALYVGTPYNGNFANSTLVRGQYQSIAENRYGSLEKGLNDGSFFRVSTISNNQITSGGLLDNDLTSGMHNIDSYYSLQNKYLGQFSTSLQNTQYQANVPLRQVDDRTVLNNFFGVKYLFVQSNSENANKIPGGYFLDATTEPKINYDVGQPTNPTDQTQLVPTTTNRYRTNNAFPLLYWQDSYISQKTYQKLSPTAKERALASGVTVSSKNSGATNGMKTANLKGNVIKLKSQLVSNRLNKIKSTGLKYTDSLETYQLQLPQLTSKAFKKQLKDSELHVEFASIKYQPFSMKQQIAYEQKHEEQQSTNPGDIVNYRFNQYKFWRYHILNGSPDMSFAIKISSRLGSETIEQPKQSKLSFFKLVKNGTMNIGYFAKGMPTSLTFKPSKLGTYQWQYQVVAEKLGTKYNQEVRQIQKHALKNVKFKRNQLSGTISTSRVGILTSSIPYSTGWTATVDGKKTTLLRTNQAFVGLRLPAGTHRVVLRYHVPGLALGCKISLFGLIWMLLAAVASWLIKRHNANKASA</sequence>
<feature type="transmembrane region" description="Helical" evidence="1">
    <location>
        <begin position="297"/>
        <end position="318"/>
    </location>
</feature>
<feature type="transmembrane region" description="Helical" evidence="1">
    <location>
        <begin position="383"/>
        <end position="403"/>
    </location>
</feature>
<feature type="transmembrane region" description="Helical" evidence="1">
    <location>
        <begin position="203"/>
        <end position="222"/>
    </location>
</feature>
<evidence type="ECO:0000313" key="3">
    <source>
        <dbReference type="Proteomes" id="UP000003645"/>
    </source>
</evidence>
<feature type="transmembrane region" description="Helical" evidence="1">
    <location>
        <begin position="164"/>
        <end position="183"/>
    </location>
</feature>
<feature type="transmembrane region" description="Helical" evidence="1">
    <location>
        <begin position="358"/>
        <end position="376"/>
    </location>
</feature>
<keyword evidence="1" id="KW-1133">Transmembrane helix</keyword>
<name>A0A0D4CL80_LIMMU</name>
<dbReference type="STRING" id="1130798.LBLM1_06015"/>
<dbReference type="EMBL" id="CP011013">
    <property type="protein sequence ID" value="AJT50626.1"/>
    <property type="molecule type" value="Genomic_DNA"/>
</dbReference>
<dbReference type="RefSeq" id="WP_006499534.1">
    <property type="nucleotide sequence ID" value="NZ_CP011013.1"/>
</dbReference>
<evidence type="ECO:0000313" key="2">
    <source>
        <dbReference type="EMBL" id="AJT50626.1"/>
    </source>
</evidence>
<dbReference type="AlphaFoldDB" id="A0A0D4CL80"/>
<keyword evidence="1" id="KW-0472">Membrane</keyword>
<feature type="transmembrane region" description="Helical" evidence="1">
    <location>
        <begin position="111"/>
        <end position="135"/>
    </location>
</feature>
<feature type="transmembrane region" description="Helical" evidence="1">
    <location>
        <begin position="409"/>
        <end position="426"/>
    </location>
</feature>
<dbReference type="InterPro" id="IPR018580">
    <property type="entry name" value="Uncharacterised_YfhO"/>
</dbReference>
<feature type="transmembrane region" description="Helical" evidence="1">
    <location>
        <begin position="943"/>
        <end position="961"/>
    </location>
</feature>